<dbReference type="EMBL" id="OY882876">
    <property type="protein sequence ID" value="CAK6440447.1"/>
    <property type="molecule type" value="Genomic_DNA"/>
</dbReference>
<keyword evidence="3" id="KW-1185">Reference proteome</keyword>
<feature type="region of interest" description="Disordered" evidence="1">
    <location>
        <begin position="57"/>
        <end position="155"/>
    </location>
</feature>
<sequence length="155" mass="17101">MPCTPSWGPSARCLRAAYWELQSRRGWSRLAPTLGRRLESHQPAFEFCREKRAWRPLGHAPRRTRRRVTLVTASRRSLIGPGRGGREGSGPPRLLRALAPVSRAGAERRAGRSGGSSAQRLRPPAGEGGEPGRRLRGPNARSSDLKRARRQAARG</sequence>
<dbReference type="Proteomes" id="UP001314169">
    <property type="component" value="Chromosome 19"/>
</dbReference>
<protein>
    <submittedName>
        <fullName evidence="2">Uncharacterized protein</fullName>
    </submittedName>
</protein>
<organism evidence="2 3">
    <name type="scientific">Pipistrellus nathusii</name>
    <name type="common">Nathusius' pipistrelle</name>
    <dbReference type="NCBI Taxonomy" id="59473"/>
    <lineage>
        <taxon>Eukaryota</taxon>
        <taxon>Metazoa</taxon>
        <taxon>Chordata</taxon>
        <taxon>Craniata</taxon>
        <taxon>Vertebrata</taxon>
        <taxon>Euteleostomi</taxon>
        <taxon>Mammalia</taxon>
        <taxon>Eutheria</taxon>
        <taxon>Laurasiatheria</taxon>
        <taxon>Chiroptera</taxon>
        <taxon>Yangochiroptera</taxon>
        <taxon>Vespertilionidae</taxon>
        <taxon>Pipistrellus</taxon>
    </lineage>
</organism>
<reference evidence="2" key="1">
    <citation type="submission" date="2023-12" db="EMBL/GenBank/DDBJ databases">
        <authorList>
            <person name="Brown T."/>
        </authorList>
    </citation>
    <scope>NUCLEOTIDE SEQUENCE</scope>
</reference>
<evidence type="ECO:0000313" key="3">
    <source>
        <dbReference type="Proteomes" id="UP001314169"/>
    </source>
</evidence>
<evidence type="ECO:0000256" key="1">
    <source>
        <dbReference type="SAM" id="MobiDB-lite"/>
    </source>
</evidence>
<proteinExistence type="predicted"/>
<evidence type="ECO:0000313" key="2">
    <source>
        <dbReference type="EMBL" id="CAK6440447.1"/>
    </source>
</evidence>
<gene>
    <name evidence="2" type="ORF">MPIPNATIZW_LOCUS8753</name>
</gene>
<name>A0ABN9ZQ89_PIPNA</name>
<feature type="compositionally biased region" description="Low complexity" evidence="1">
    <location>
        <begin position="115"/>
        <end position="125"/>
    </location>
</feature>
<accession>A0ABN9ZQ89</accession>